<name>A0A853A4S1_9ACTN</name>
<dbReference type="Pfam" id="PF00440">
    <property type="entry name" value="TetR_N"/>
    <property type="match status" value="1"/>
</dbReference>
<proteinExistence type="predicted"/>
<dbReference type="AlphaFoldDB" id="A0A853A4S1"/>
<protein>
    <submittedName>
        <fullName evidence="6">AcrR family transcriptional regulator</fullName>
    </submittedName>
</protein>
<dbReference type="InterPro" id="IPR001647">
    <property type="entry name" value="HTH_TetR"/>
</dbReference>
<dbReference type="PROSITE" id="PS50977">
    <property type="entry name" value="HTH_TETR_2"/>
    <property type="match status" value="1"/>
</dbReference>
<dbReference type="SUPFAM" id="SSF46689">
    <property type="entry name" value="Homeodomain-like"/>
    <property type="match status" value="1"/>
</dbReference>
<feature type="DNA-binding region" description="H-T-H motif" evidence="4">
    <location>
        <begin position="36"/>
        <end position="55"/>
    </location>
</feature>
<evidence type="ECO:0000313" key="7">
    <source>
        <dbReference type="Proteomes" id="UP000567795"/>
    </source>
</evidence>
<evidence type="ECO:0000256" key="3">
    <source>
        <dbReference type="ARBA" id="ARBA00023163"/>
    </source>
</evidence>
<sequence length="197" mass="22037">MPHDTESVSPPMSERRAELLRATLAYVAEHSLSDLSLRPLAAAIGSSPRVLLYLFGSKEGLIRELLAANRAEQLDLVRRAVEGAHTPRGALERLWEWLVDPVHRNVMRLFFEGYVRAFDDSGAPGPWHGVARASLEEWLPLMERVLEPCRAQGREVPATLVLATLRGLLLDLLADDDVERVDAAWRAFLDRCLPQEG</sequence>
<organism evidence="6 7">
    <name type="scientific">Allostreptomyces psammosilenae</name>
    <dbReference type="NCBI Taxonomy" id="1892865"/>
    <lineage>
        <taxon>Bacteria</taxon>
        <taxon>Bacillati</taxon>
        <taxon>Actinomycetota</taxon>
        <taxon>Actinomycetes</taxon>
        <taxon>Kitasatosporales</taxon>
        <taxon>Streptomycetaceae</taxon>
        <taxon>Allostreptomyces</taxon>
    </lineage>
</organism>
<evidence type="ECO:0000256" key="1">
    <source>
        <dbReference type="ARBA" id="ARBA00023015"/>
    </source>
</evidence>
<dbReference type="GO" id="GO:0000976">
    <property type="term" value="F:transcription cis-regulatory region binding"/>
    <property type="evidence" value="ECO:0007669"/>
    <property type="project" value="TreeGrafter"/>
</dbReference>
<dbReference type="SUPFAM" id="SSF48498">
    <property type="entry name" value="Tetracyclin repressor-like, C-terminal domain"/>
    <property type="match status" value="1"/>
</dbReference>
<comment type="caution">
    <text evidence="6">The sequence shown here is derived from an EMBL/GenBank/DDBJ whole genome shotgun (WGS) entry which is preliminary data.</text>
</comment>
<dbReference type="GO" id="GO:0003700">
    <property type="term" value="F:DNA-binding transcription factor activity"/>
    <property type="evidence" value="ECO:0007669"/>
    <property type="project" value="TreeGrafter"/>
</dbReference>
<dbReference type="PANTHER" id="PTHR30055">
    <property type="entry name" value="HTH-TYPE TRANSCRIPTIONAL REGULATOR RUTR"/>
    <property type="match status" value="1"/>
</dbReference>
<dbReference type="RefSeq" id="WP_179816803.1">
    <property type="nucleotide sequence ID" value="NZ_JACBZD010000002.1"/>
</dbReference>
<evidence type="ECO:0000256" key="2">
    <source>
        <dbReference type="ARBA" id="ARBA00023125"/>
    </source>
</evidence>
<evidence type="ECO:0000313" key="6">
    <source>
        <dbReference type="EMBL" id="NYI07874.1"/>
    </source>
</evidence>
<keyword evidence="7" id="KW-1185">Reference proteome</keyword>
<keyword evidence="1" id="KW-0805">Transcription regulation</keyword>
<dbReference type="InterPro" id="IPR050109">
    <property type="entry name" value="HTH-type_TetR-like_transc_reg"/>
</dbReference>
<evidence type="ECO:0000259" key="5">
    <source>
        <dbReference type="PROSITE" id="PS50977"/>
    </source>
</evidence>
<keyword evidence="3" id="KW-0804">Transcription</keyword>
<dbReference type="InterPro" id="IPR036271">
    <property type="entry name" value="Tet_transcr_reg_TetR-rel_C_sf"/>
</dbReference>
<dbReference type="PANTHER" id="PTHR30055:SF234">
    <property type="entry name" value="HTH-TYPE TRANSCRIPTIONAL REGULATOR BETI"/>
    <property type="match status" value="1"/>
</dbReference>
<gene>
    <name evidence="6" type="ORF">FHU37_004903</name>
</gene>
<feature type="domain" description="HTH tetR-type" evidence="5">
    <location>
        <begin position="13"/>
        <end position="73"/>
    </location>
</feature>
<keyword evidence="2 4" id="KW-0238">DNA-binding</keyword>
<accession>A0A853A4S1</accession>
<dbReference type="Proteomes" id="UP000567795">
    <property type="component" value="Unassembled WGS sequence"/>
</dbReference>
<dbReference type="InterPro" id="IPR009057">
    <property type="entry name" value="Homeodomain-like_sf"/>
</dbReference>
<evidence type="ECO:0000256" key="4">
    <source>
        <dbReference type="PROSITE-ProRule" id="PRU00335"/>
    </source>
</evidence>
<reference evidence="6 7" key="1">
    <citation type="submission" date="2020-07" db="EMBL/GenBank/DDBJ databases">
        <title>Sequencing the genomes of 1000 actinobacteria strains.</title>
        <authorList>
            <person name="Klenk H.-P."/>
        </authorList>
    </citation>
    <scope>NUCLEOTIDE SEQUENCE [LARGE SCALE GENOMIC DNA]</scope>
    <source>
        <strain evidence="6 7">DSM 42178</strain>
    </source>
</reference>
<dbReference type="Gene3D" id="1.10.357.10">
    <property type="entry name" value="Tetracycline Repressor, domain 2"/>
    <property type="match status" value="1"/>
</dbReference>
<dbReference type="EMBL" id="JACBZD010000002">
    <property type="protein sequence ID" value="NYI07874.1"/>
    <property type="molecule type" value="Genomic_DNA"/>
</dbReference>